<feature type="binding site" evidence="2">
    <location>
        <position position="102"/>
    </location>
    <ligand>
        <name>ATP</name>
        <dbReference type="ChEBI" id="CHEBI:30616"/>
    </ligand>
</feature>
<keyword evidence="2" id="KW-0694">RNA-binding</keyword>
<evidence type="ECO:0000256" key="2">
    <source>
        <dbReference type="HAMAP-Rule" id="MF_01539"/>
    </source>
</evidence>
<dbReference type="EMBL" id="FQWX01000002">
    <property type="protein sequence ID" value="SHG44795.1"/>
    <property type="molecule type" value="Genomic_DNA"/>
</dbReference>
<keyword evidence="1 2" id="KW-0819">tRNA processing</keyword>
<dbReference type="HAMAP" id="MF_01539">
    <property type="entry name" value="TmcAL"/>
    <property type="match status" value="1"/>
</dbReference>
<evidence type="ECO:0000313" key="4">
    <source>
        <dbReference type="Proteomes" id="UP000243255"/>
    </source>
</evidence>
<dbReference type="EC" id="6.3.4.-" evidence="2"/>
<dbReference type="NCBIfam" id="NF010191">
    <property type="entry name" value="PRK13670.1"/>
    <property type="match status" value="1"/>
</dbReference>
<dbReference type="InterPro" id="IPR014729">
    <property type="entry name" value="Rossmann-like_a/b/a_fold"/>
</dbReference>
<reference evidence="4" key="1">
    <citation type="submission" date="2016-11" db="EMBL/GenBank/DDBJ databases">
        <authorList>
            <person name="Varghese N."/>
            <person name="Submissions S."/>
        </authorList>
    </citation>
    <scope>NUCLEOTIDE SEQUENCE [LARGE SCALE GENOMIC DNA]</scope>
    <source>
        <strain evidence="4">DSM 2635</strain>
    </source>
</reference>
<feature type="binding site" evidence="2">
    <location>
        <begin position="7"/>
        <end position="20"/>
    </location>
    <ligand>
        <name>ATP</name>
        <dbReference type="ChEBI" id="CHEBI:30616"/>
    </ligand>
</feature>
<dbReference type="GO" id="GO:0005737">
    <property type="term" value="C:cytoplasm"/>
    <property type="evidence" value="ECO:0007669"/>
    <property type="project" value="UniProtKB-SubCell"/>
</dbReference>
<dbReference type="AlphaFoldDB" id="A0A1M5JWM3"/>
<feature type="binding site" evidence="2">
    <location>
        <position position="173"/>
    </location>
    <ligand>
        <name>ATP</name>
        <dbReference type="ChEBI" id="CHEBI:30616"/>
    </ligand>
</feature>
<dbReference type="GO" id="GO:0000049">
    <property type="term" value="F:tRNA binding"/>
    <property type="evidence" value="ECO:0007669"/>
    <property type="project" value="UniProtKB-KW"/>
</dbReference>
<comment type="similarity">
    <text evidence="2">Belongs to the TmcAL family.</text>
</comment>
<evidence type="ECO:0000256" key="1">
    <source>
        <dbReference type="ARBA" id="ARBA00022694"/>
    </source>
</evidence>
<dbReference type="GO" id="GO:0006400">
    <property type="term" value="P:tRNA modification"/>
    <property type="evidence" value="ECO:0007669"/>
    <property type="project" value="UniProtKB-UniRule"/>
</dbReference>
<keyword evidence="2" id="KW-0547">Nucleotide-binding</keyword>
<comment type="subcellular location">
    <subcellularLocation>
        <location evidence="2">Cytoplasm</location>
    </subcellularLocation>
</comment>
<gene>
    <name evidence="2" type="primary">tmcAL</name>
    <name evidence="3" type="ORF">SAMN04488530_10242</name>
</gene>
<keyword evidence="2" id="KW-0963">Cytoplasm</keyword>
<name>A0A1M5JWM3_9FIRM</name>
<proteinExistence type="inferred from homology"/>
<keyword evidence="2" id="KW-0820">tRNA-binding</keyword>
<sequence>MNLTGLIVEYNPFHNGHLYHLHKSKQITNATHTIAIMSGNFLQRGEPALFDKYTRAKMAVENGVDLVVELPTLFACQSAEIFAQGAVTLLNSLNCVNSICFGSEEGDTDILYTLAKILVEEPEEFKLYLKNFLDDGMLFPVARGQALYSYIENNNLINNISSDRLFDILNSSNNILGLEYLKSLIKLKSPIKPYTITRIQSQYNSDTIDGSICSATAIRKLLKESSDISQIQSVVPKPTFDNLVDKLNNKFRPVFEDLFFDNLSSIVIRDKNNLKKYFEVNEGIENKIYQNIFTSSSTDELQFSIKSKRYTLTKIKRTLNNILLGITKDDINLVKDISYMPYIRVLAFNDKGREILKNIKNNSDINIINKFSNISHSNTNDIFNTLIDYDIKSTNIYNLIYYKNNKNLVKGPMDFYTSPVYIK</sequence>
<protein>
    <recommendedName>
        <fullName evidence="2">tRNA(Met) cytidine acetate ligase</fullName>
        <ecNumber evidence="2">6.3.4.-</ecNumber>
    </recommendedName>
</protein>
<evidence type="ECO:0000313" key="3">
    <source>
        <dbReference type="EMBL" id="SHG44795.1"/>
    </source>
</evidence>
<dbReference type="SUPFAM" id="SSF52374">
    <property type="entry name" value="Nucleotidylyl transferase"/>
    <property type="match status" value="1"/>
</dbReference>
<feature type="binding site" evidence="2">
    <location>
        <begin position="198"/>
        <end position="199"/>
    </location>
    <ligand>
        <name>ATP</name>
        <dbReference type="ChEBI" id="CHEBI:30616"/>
    </ligand>
</feature>
<dbReference type="GO" id="GO:0016740">
    <property type="term" value="F:transferase activity"/>
    <property type="evidence" value="ECO:0007669"/>
    <property type="project" value="UniProtKB-KW"/>
</dbReference>
<dbReference type="Gene3D" id="3.40.50.620">
    <property type="entry name" value="HUPs"/>
    <property type="match status" value="1"/>
</dbReference>
<accession>A0A1M5JWM3</accession>
<dbReference type="Pfam" id="PF05636">
    <property type="entry name" value="HIGH_NTase1"/>
    <property type="match status" value="1"/>
</dbReference>
<dbReference type="STRING" id="1121321.SAMN04488530_10242"/>
<keyword evidence="3" id="KW-0808">Transferase</keyword>
<dbReference type="PANTHER" id="PTHR37825:SF1">
    <property type="entry name" value="TRNA(MET) CYTIDINE ACETATE LIGASE"/>
    <property type="match status" value="1"/>
</dbReference>
<comment type="function">
    <text evidence="2">Catalyzes the formation of N(4)-acetylcytidine (ac(4)C) at the wobble position of elongator tRNA(Met), using acetate and ATP as substrates. First activates an acetate ion to form acetyladenylate (Ac-AMP) and then transfers the acetyl group to tRNA to form ac(4)C34.</text>
</comment>
<organism evidence="3 4">
    <name type="scientific">Asaccharospora irregularis DSM 2635</name>
    <dbReference type="NCBI Taxonomy" id="1121321"/>
    <lineage>
        <taxon>Bacteria</taxon>
        <taxon>Bacillati</taxon>
        <taxon>Bacillota</taxon>
        <taxon>Clostridia</taxon>
        <taxon>Peptostreptococcales</taxon>
        <taxon>Peptostreptococcaceae</taxon>
        <taxon>Asaccharospora</taxon>
    </lineage>
</organism>
<dbReference type="Proteomes" id="UP000243255">
    <property type="component" value="Unassembled WGS sequence"/>
</dbReference>
<keyword evidence="4" id="KW-1185">Reference proteome</keyword>
<dbReference type="InterPro" id="IPR008513">
    <property type="entry name" value="tRNA(Met)_cyd_acetate_ligase"/>
</dbReference>
<keyword evidence="2" id="KW-0067">ATP-binding</keyword>
<dbReference type="GO" id="GO:0005524">
    <property type="term" value="F:ATP binding"/>
    <property type="evidence" value="ECO:0007669"/>
    <property type="project" value="UniProtKB-KW"/>
</dbReference>
<keyword evidence="2" id="KW-0436">Ligase</keyword>
<dbReference type="PANTHER" id="PTHR37825">
    <property type="entry name" value="TRNA(MET) CYTIDINE ACETATE LIGASE"/>
    <property type="match status" value="1"/>
</dbReference>
<comment type="catalytic activity">
    <reaction evidence="2">
        <text>cytidine(34) in elongator tRNA(Met) + acetate + ATP = N(4)-acetylcytidine(34) in elongator tRNA(Met) + AMP + diphosphate</text>
        <dbReference type="Rhea" id="RHEA:58144"/>
        <dbReference type="Rhea" id="RHEA-COMP:10693"/>
        <dbReference type="Rhea" id="RHEA-COMP:10694"/>
        <dbReference type="ChEBI" id="CHEBI:30089"/>
        <dbReference type="ChEBI" id="CHEBI:30616"/>
        <dbReference type="ChEBI" id="CHEBI:33019"/>
        <dbReference type="ChEBI" id="CHEBI:74900"/>
        <dbReference type="ChEBI" id="CHEBI:82748"/>
        <dbReference type="ChEBI" id="CHEBI:456215"/>
    </reaction>
</comment>
<dbReference type="OrthoDB" id="9769796at2"/>
<dbReference type="RefSeq" id="WP_073123423.1">
    <property type="nucleotide sequence ID" value="NZ_BAABCH010000028.1"/>
</dbReference>
<dbReference type="GO" id="GO:0016879">
    <property type="term" value="F:ligase activity, forming carbon-nitrogen bonds"/>
    <property type="evidence" value="ECO:0007669"/>
    <property type="project" value="UniProtKB-UniRule"/>
</dbReference>